<dbReference type="SMART" id="SM00240">
    <property type="entry name" value="FHA"/>
    <property type="match status" value="1"/>
</dbReference>
<gene>
    <name evidence="4" type="ORF">CVV68_06945</name>
</gene>
<keyword evidence="1" id="KW-0597">Phosphoprotein</keyword>
<feature type="region of interest" description="Disordered" evidence="2">
    <location>
        <begin position="116"/>
        <end position="176"/>
    </location>
</feature>
<evidence type="ECO:0000256" key="1">
    <source>
        <dbReference type="ARBA" id="ARBA00022553"/>
    </source>
</evidence>
<dbReference type="InterPro" id="IPR008984">
    <property type="entry name" value="SMAD_FHA_dom_sf"/>
</dbReference>
<dbReference type="SUPFAM" id="SSF49879">
    <property type="entry name" value="SMAD/FHA domain"/>
    <property type="match status" value="1"/>
</dbReference>
<protein>
    <submittedName>
        <fullName evidence="4">DUF2662 domain-containing protein</fullName>
    </submittedName>
</protein>
<keyword evidence="5" id="KW-1185">Reference proteome</keyword>
<accession>A0A2V5LBA0</accession>
<dbReference type="OrthoDB" id="151099at2"/>
<reference evidence="4 5" key="1">
    <citation type="submission" date="2018-05" db="EMBL/GenBank/DDBJ databases">
        <title>Genetic diversity of glacier-inhabiting Cryobacterium bacteria in China and description of Cryobacterium mengkeensis sp. nov. and Arthrobacter glacialis sp. nov.</title>
        <authorList>
            <person name="Liu Q."/>
            <person name="Xin Y.-H."/>
        </authorList>
    </citation>
    <scope>NUCLEOTIDE SEQUENCE [LARGE SCALE GENOMIC DNA]</scope>
    <source>
        <strain evidence="4 5">LI2</strain>
    </source>
</reference>
<dbReference type="InterPro" id="IPR022128">
    <property type="entry name" value="FhaA_N"/>
</dbReference>
<evidence type="ECO:0000313" key="5">
    <source>
        <dbReference type="Proteomes" id="UP000247832"/>
    </source>
</evidence>
<dbReference type="Gene3D" id="2.60.200.20">
    <property type="match status" value="1"/>
</dbReference>
<sequence length="271" mass="28911">MGLFDNVEKGIEKAVRGAFSRGSKALQPVEIASALRRELDDKSMTLDAGRTLAPNVFNIQLGDSDFDRARSWGVALAEELCDVVINHSRSQGYVLQGPVRVTFNHQDELRPGHFEVASATEKEKAPTPSSAGNPRSGMPPAAPGHAPSRTQQGPAPVYKRQAPAPQKTASDGQPVLDIDGQRYSLNASSITLGRSSEADILIDDTGVSRKHLEIRTRGGVSTAVDLGSTNGSYVNGHRVHGSAELTDGTTITMGRTEITFRILSARNGGRS</sequence>
<evidence type="ECO:0000259" key="3">
    <source>
        <dbReference type="PROSITE" id="PS50006"/>
    </source>
</evidence>
<dbReference type="CDD" id="cd00060">
    <property type="entry name" value="FHA"/>
    <property type="match status" value="1"/>
</dbReference>
<dbReference type="EMBL" id="QJVD01000006">
    <property type="protein sequence ID" value="PYI68072.1"/>
    <property type="molecule type" value="Genomic_DNA"/>
</dbReference>
<dbReference type="InterPro" id="IPR000253">
    <property type="entry name" value="FHA_dom"/>
</dbReference>
<dbReference type="InterPro" id="IPR042287">
    <property type="entry name" value="FhaA_N_sf"/>
</dbReference>
<dbReference type="InterPro" id="IPR050923">
    <property type="entry name" value="Cell_Proc_Reg/RNA_Proc"/>
</dbReference>
<comment type="caution">
    <text evidence="4">The sequence shown here is derived from an EMBL/GenBank/DDBJ whole genome shotgun (WGS) entry which is preliminary data.</text>
</comment>
<dbReference type="Pfam" id="PF00498">
    <property type="entry name" value="FHA"/>
    <property type="match status" value="1"/>
</dbReference>
<dbReference type="Pfam" id="PF12401">
    <property type="entry name" value="FhaA_N"/>
    <property type="match status" value="1"/>
</dbReference>
<dbReference type="PROSITE" id="PS50006">
    <property type="entry name" value="FHA_DOMAIN"/>
    <property type="match status" value="1"/>
</dbReference>
<dbReference type="Proteomes" id="UP000247832">
    <property type="component" value="Unassembled WGS sequence"/>
</dbReference>
<feature type="domain" description="FHA" evidence="3">
    <location>
        <begin position="190"/>
        <end position="239"/>
    </location>
</feature>
<dbReference type="AlphaFoldDB" id="A0A2V5LBA0"/>
<dbReference type="PANTHER" id="PTHR23308">
    <property type="entry name" value="NUCLEAR INHIBITOR OF PROTEIN PHOSPHATASE-1"/>
    <property type="match status" value="1"/>
</dbReference>
<dbReference type="Gene3D" id="3.30.2320.60">
    <property type="entry name" value="FhaA, phosphopeptide-binding domain (DUF3662)"/>
    <property type="match status" value="1"/>
</dbReference>
<organism evidence="4 5">
    <name type="scientific">Arthrobacter livingstonensis</name>
    <dbReference type="NCBI Taxonomy" id="670078"/>
    <lineage>
        <taxon>Bacteria</taxon>
        <taxon>Bacillati</taxon>
        <taxon>Actinomycetota</taxon>
        <taxon>Actinomycetes</taxon>
        <taxon>Micrococcales</taxon>
        <taxon>Micrococcaceae</taxon>
        <taxon>Arthrobacter</taxon>
    </lineage>
</organism>
<evidence type="ECO:0000256" key="2">
    <source>
        <dbReference type="SAM" id="MobiDB-lite"/>
    </source>
</evidence>
<proteinExistence type="predicted"/>
<name>A0A2V5LBA0_9MICC</name>
<evidence type="ECO:0000313" key="4">
    <source>
        <dbReference type="EMBL" id="PYI68072.1"/>
    </source>
</evidence>
<dbReference type="RefSeq" id="WP_110500289.1">
    <property type="nucleotide sequence ID" value="NZ_QJVD01000006.1"/>
</dbReference>